<proteinExistence type="predicted"/>
<name>A0A7Y6Q306_9HYPH</name>
<dbReference type="Gene3D" id="2.40.160.160">
    <property type="entry name" value="Inverse autotransporter, beta-domain"/>
    <property type="match status" value="1"/>
</dbReference>
<dbReference type="InterPro" id="IPR012334">
    <property type="entry name" value="Pectin_lyas_fold"/>
</dbReference>
<evidence type="ECO:0000259" key="2">
    <source>
        <dbReference type="Pfam" id="PF11924"/>
    </source>
</evidence>
<comment type="caution">
    <text evidence="4">The sequence shown here is derived from an EMBL/GenBank/DDBJ whole genome shotgun (WGS) entry which is preliminary data.</text>
</comment>
<sequence>MKNNTILALALASGTMLSSPALAVDFRPQAEIEGGFFSGGSAASGGFFLPFVLDSGNAIFIDTRGTIENDKVRQGSIGAGYRFRANDQWVIGAYGYYDYLKSEHGNSFNQVSLGLEALSGDLEMRSNLYLPISGAKTLSAFNAAYVRDHVLVFQEGKERGRRGLDAEIGGRLPVFDEGSDVQLKVFGGTYWYGGKNLGDMFGAKLRAELTFADLPGLSEGSTVSLGVTGTYDNEDKLKGAVMARLRIPFGATAKAGDAFDPMVQRVERSANIRTHAGATGDVEAAQFVVNGRNTGKVVNISSANGDAAAINALIGTAGADALILADGNLGLNQSLSLGSGQALVGGGGSIAVRGARSGATTSFTNQGAATTLTGYNPAQDVVTMASGSSIASLSIRGGLAGIAATDAANVTIDNVDISATNHDGIRFARVNGAVVQNSRIHDLYICENNTSCEFSVYNPNKAPYAAVSAVGSKNVTVRDTTIDKVTYGVFAGGEFKKLNRTEYELITGTTDIALENVTISNSRREGVLLVAGKDIKLDRVTIDNSKQDRDMDLVVLQGTSNVSINDMRLAGGINGLMLISSPNLDATTTNVNVKGLKIDGTRNAGIFFNPVSGISLQDVSVTNAGTYGAYIYGSDYEFLGGPVSNIVLNNMTVDKAGKAGLYFSGPAENLKGNVTVTNTPKDCLLDNGWTAGSITQPASSVLTVNGSPLDQRNATSRCR</sequence>
<evidence type="ECO:0000313" key="5">
    <source>
        <dbReference type="Proteomes" id="UP000520198"/>
    </source>
</evidence>
<feature type="domain" description="Inverse autotransporter beta-domain" evidence="2">
    <location>
        <begin position="43"/>
        <end position="184"/>
    </location>
</feature>
<gene>
    <name evidence="4" type="ORF">HT585_04825</name>
</gene>
<reference evidence="4 5" key="1">
    <citation type="submission" date="2020-06" db="EMBL/GenBank/DDBJ databases">
        <authorList>
            <person name="Grouzdev D.S."/>
        </authorList>
    </citation>
    <scope>NUCLEOTIDE SEQUENCE [LARGE SCALE GENOMIC DNA]</scope>
    <source>
        <strain evidence="4 5">HO-A22</strain>
    </source>
</reference>
<dbReference type="InterPro" id="IPR011050">
    <property type="entry name" value="Pectin_lyase_fold/virulence"/>
</dbReference>
<dbReference type="EMBL" id="JABWDU010000001">
    <property type="protein sequence ID" value="NVD38167.1"/>
    <property type="molecule type" value="Genomic_DNA"/>
</dbReference>
<keyword evidence="5" id="KW-1185">Reference proteome</keyword>
<dbReference type="Pfam" id="PF13229">
    <property type="entry name" value="Beta_helix"/>
    <property type="match status" value="1"/>
</dbReference>
<evidence type="ECO:0000259" key="3">
    <source>
        <dbReference type="Pfam" id="PF13229"/>
    </source>
</evidence>
<keyword evidence="1" id="KW-0732">Signal</keyword>
<dbReference type="SUPFAM" id="SSF51126">
    <property type="entry name" value="Pectin lyase-like"/>
    <property type="match status" value="1"/>
</dbReference>
<feature type="domain" description="Right handed beta helix" evidence="3">
    <location>
        <begin position="466"/>
        <end position="635"/>
    </location>
</feature>
<feature type="chain" id="PRO_5030812302" evidence="1">
    <location>
        <begin position="24"/>
        <end position="719"/>
    </location>
</feature>
<dbReference type="InterPro" id="IPR039448">
    <property type="entry name" value="Beta_helix"/>
</dbReference>
<evidence type="ECO:0000313" key="4">
    <source>
        <dbReference type="EMBL" id="NVD38167.1"/>
    </source>
</evidence>
<dbReference type="RefSeq" id="WP_176351845.1">
    <property type="nucleotide sequence ID" value="NZ_JABWDU010000001.1"/>
</dbReference>
<dbReference type="InterPro" id="IPR038177">
    <property type="entry name" value="IAT_beta_sf"/>
</dbReference>
<dbReference type="Pfam" id="PF11924">
    <property type="entry name" value="IAT_beta"/>
    <property type="match status" value="1"/>
</dbReference>
<dbReference type="Gene3D" id="2.160.20.10">
    <property type="entry name" value="Single-stranded right-handed beta-helix, Pectin lyase-like"/>
    <property type="match status" value="2"/>
</dbReference>
<organism evidence="4 5">
    <name type="scientific">Ensifer oleiphilus</name>
    <dbReference type="NCBI Taxonomy" id="2742698"/>
    <lineage>
        <taxon>Bacteria</taxon>
        <taxon>Pseudomonadati</taxon>
        <taxon>Pseudomonadota</taxon>
        <taxon>Alphaproteobacteria</taxon>
        <taxon>Hyphomicrobiales</taxon>
        <taxon>Rhizobiaceae</taxon>
        <taxon>Sinorhizobium/Ensifer group</taxon>
        <taxon>Ensifer</taxon>
    </lineage>
</organism>
<dbReference type="SMART" id="SM00710">
    <property type="entry name" value="PbH1"/>
    <property type="match status" value="8"/>
</dbReference>
<accession>A0A7Y6Q306</accession>
<dbReference type="InterPro" id="IPR006626">
    <property type="entry name" value="PbH1"/>
</dbReference>
<dbReference type="AlphaFoldDB" id="A0A7Y6Q306"/>
<dbReference type="InterPro" id="IPR024519">
    <property type="entry name" value="IAT_beta"/>
</dbReference>
<protein>
    <submittedName>
        <fullName evidence="4">Right-handed parallel beta-helix repeat-containing protein</fullName>
    </submittedName>
</protein>
<dbReference type="Proteomes" id="UP000520198">
    <property type="component" value="Unassembled WGS sequence"/>
</dbReference>
<evidence type="ECO:0000256" key="1">
    <source>
        <dbReference type="SAM" id="SignalP"/>
    </source>
</evidence>
<feature type="signal peptide" evidence="1">
    <location>
        <begin position="1"/>
        <end position="23"/>
    </location>
</feature>